<evidence type="ECO:0000313" key="2">
    <source>
        <dbReference type="EMBL" id="PVH93648.1"/>
    </source>
</evidence>
<evidence type="ECO:0000313" key="3">
    <source>
        <dbReference type="Proteomes" id="UP000244855"/>
    </source>
</evidence>
<dbReference type="Pfam" id="PF02171">
    <property type="entry name" value="Piwi"/>
    <property type="match status" value="1"/>
</dbReference>
<dbReference type="InterPro" id="IPR012337">
    <property type="entry name" value="RNaseH-like_sf"/>
</dbReference>
<name>A0A2V1D6I8_9PLEO</name>
<evidence type="ECO:0000259" key="1">
    <source>
        <dbReference type="PROSITE" id="PS50822"/>
    </source>
</evidence>
<accession>A0A2V1D6I8</accession>
<gene>
    <name evidence="2" type="ORF">DM02DRAFT_695329</name>
</gene>
<sequence>MLKTRLDLWETVGYHKGYPENIFVYRDGVSKGHTHELVKLEVACKEKYAKQDLPQITIVVCGKRHKTRFFPTRVMDCDATSNPRAGTVVDHGVTESQKWDFYLQSQGTARPCHSYVIHDEIFLYTLATEFWRTADVVESLTYNMCYLFGRATTSVSLCPPVYYAHLAYERARCYLEKQFGNSGTDTSDTDGLGSTSVPANIELQIHPNLRAQYSTFRAAIRLTKTPKR</sequence>
<feature type="domain" description="Piwi" evidence="1">
    <location>
        <begin position="19"/>
        <end position="176"/>
    </location>
</feature>
<protein>
    <recommendedName>
        <fullName evidence="1">Piwi domain-containing protein</fullName>
    </recommendedName>
</protein>
<dbReference type="PROSITE" id="PS50822">
    <property type="entry name" value="PIWI"/>
    <property type="match status" value="1"/>
</dbReference>
<dbReference type="EMBL" id="KZ805575">
    <property type="protein sequence ID" value="PVH93648.1"/>
    <property type="molecule type" value="Genomic_DNA"/>
</dbReference>
<dbReference type="SUPFAM" id="SSF53098">
    <property type="entry name" value="Ribonuclease H-like"/>
    <property type="match status" value="1"/>
</dbReference>
<keyword evidence="3" id="KW-1185">Reference proteome</keyword>
<dbReference type="STRING" id="97972.A0A2V1D6I8"/>
<reference evidence="2 3" key="1">
    <citation type="journal article" date="2018" name="Sci. Rep.">
        <title>Comparative genomics provides insights into the lifestyle and reveals functional heterogeneity of dark septate endophytic fungi.</title>
        <authorList>
            <person name="Knapp D.G."/>
            <person name="Nemeth J.B."/>
            <person name="Barry K."/>
            <person name="Hainaut M."/>
            <person name="Henrissat B."/>
            <person name="Johnson J."/>
            <person name="Kuo A."/>
            <person name="Lim J.H.P."/>
            <person name="Lipzen A."/>
            <person name="Nolan M."/>
            <person name="Ohm R.A."/>
            <person name="Tamas L."/>
            <person name="Grigoriev I.V."/>
            <person name="Spatafora J.W."/>
            <person name="Nagy L.G."/>
            <person name="Kovacs G.M."/>
        </authorList>
    </citation>
    <scope>NUCLEOTIDE SEQUENCE [LARGE SCALE GENOMIC DNA]</scope>
    <source>
        <strain evidence="2 3">DSE2036</strain>
    </source>
</reference>
<dbReference type="InterPro" id="IPR036397">
    <property type="entry name" value="RNaseH_sf"/>
</dbReference>
<dbReference type="Gene3D" id="3.30.420.10">
    <property type="entry name" value="Ribonuclease H-like superfamily/Ribonuclease H"/>
    <property type="match status" value="1"/>
</dbReference>
<proteinExistence type="predicted"/>
<dbReference type="GO" id="GO:0003676">
    <property type="term" value="F:nucleic acid binding"/>
    <property type="evidence" value="ECO:0007669"/>
    <property type="project" value="InterPro"/>
</dbReference>
<dbReference type="OrthoDB" id="3918091at2759"/>
<dbReference type="PANTHER" id="PTHR22891">
    <property type="entry name" value="EUKARYOTIC TRANSLATION INITIATION FACTOR 2C"/>
    <property type="match status" value="1"/>
</dbReference>
<dbReference type="InterPro" id="IPR003165">
    <property type="entry name" value="Piwi"/>
</dbReference>
<dbReference type="SMART" id="SM00950">
    <property type="entry name" value="Piwi"/>
    <property type="match status" value="1"/>
</dbReference>
<dbReference type="AlphaFoldDB" id="A0A2V1D6I8"/>
<dbReference type="Proteomes" id="UP000244855">
    <property type="component" value="Unassembled WGS sequence"/>
</dbReference>
<organism evidence="2 3">
    <name type="scientific">Periconia macrospinosa</name>
    <dbReference type="NCBI Taxonomy" id="97972"/>
    <lineage>
        <taxon>Eukaryota</taxon>
        <taxon>Fungi</taxon>
        <taxon>Dikarya</taxon>
        <taxon>Ascomycota</taxon>
        <taxon>Pezizomycotina</taxon>
        <taxon>Dothideomycetes</taxon>
        <taxon>Pleosporomycetidae</taxon>
        <taxon>Pleosporales</taxon>
        <taxon>Massarineae</taxon>
        <taxon>Periconiaceae</taxon>
        <taxon>Periconia</taxon>
    </lineage>
</organism>